<accession>A0AAE1JID7</accession>
<dbReference type="EMBL" id="JAWXYG010000006">
    <property type="protein sequence ID" value="KAK4269536.1"/>
    <property type="molecule type" value="Genomic_DNA"/>
</dbReference>
<dbReference type="Proteomes" id="UP001293593">
    <property type="component" value="Unassembled WGS sequence"/>
</dbReference>
<dbReference type="PANTHER" id="PTHR33181">
    <property type="entry name" value="OS01G0778500 PROTEIN"/>
    <property type="match status" value="1"/>
</dbReference>
<proteinExistence type="predicted"/>
<protein>
    <submittedName>
        <fullName evidence="1">Uncharacterized protein</fullName>
    </submittedName>
</protein>
<dbReference type="PANTHER" id="PTHR33181:SF19">
    <property type="entry name" value="OS04G0658200 PROTEIN"/>
    <property type="match status" value="1"/>
</dbReference>
<comment type="caution">
    <text evidence="1">The sequence shown here is derived from an EMBL/GenBank/DDBJ whole genome shotgun (WGS) entry which is preliminary data.</text>
</comment>
<gene>
    <name evidence="1" type="ORF">QN277_022680</name>
</gene>
<name>A0AAE1JID7_9FABA</name>
<organism evidence="1 2">
    <name type="scientific">Acacia crassicarpa</name>
    <name type="common">northern wattle</name>
    <dbReference type="NCBI Taxonomy" id="499986"/>
    <lineage>
        <taxon>Eukaryota</taxon>
        <taxon>Viridiplantae</taxon>
        <taxon>Streptophyta</taxon>
        <taxon>Embryophyta</taxon>
        <taxon>Tracheophyta</taxon>
        <taxon>Spermatophyta</taxon>
        <taxon>Magnoliopsida</taxon>
        <taxon>eudicotyledons</taxon>
        <taxon>Gunneridae</taxon>
        <taxon>Pentapetalae</taxon>
        <taxon>rosids</taxon>
        <taxon>fabids</taxon>
        <taxon>Fabales</taxon>
        <taxon>Fabaceae</taxon>
        <taxon>Caesalpinioideae</taxon>
        <taxon>mimosoid clade</taxon>
        <taxon>Acacieae</taxon>
        <taxon>Acacia</taxon>
    </lineage>
</organism>
<reference evidence="1" key="1">
    <citation type="submission" date="2023-10" db="EMBL/GenBank/DDBJ databases">
        <title>Chromosome-level genome of the transformable northern wattle, Acacia crassicarpa.</title>
        <authorList>
            <person name="Massaro I."/>
            <person name="Sinha N.R."/>
            <person name="Poethig S."/>
            <person name="Leichty A.R."/>
        </authorList>
    </citation>
    <scope>NUCLEOTIDE SEQUENCE</scope>
    <source>
        <strain evidence="1">Acra3RX</strain>
        <tissue evidence="1">Leaf</tissue>
    </source>
</reference>
<evidence type="ECO:0000313" key="2">
    <source>
        <dbReference type="Proteomes" id="UP001293593"/>
    </source>
</evidence>
<sequence length="141" mass="16559">MNYKCCSSSSSVVISLAGLRRISVPLRLRRKPRKKKIPKVKDKLMDFWHKMIFPVRRVWLALSSSLKRRTNGDGLLRLQDDVQTCEYQDVQVMWEMLRRTESEVVVDSHQKRKQQPFWGIFVWPSNSNHTDHASLESSKSS</sequence>
<evidence type="ECO:0000313" key="1">
    <source>
        <dbReference type="EMBL" id="KAK4269536.1"/>
    </source>
</evidence>
<dbReference type="AlphaFoldDB" id="A0AAE1JID7"/>
<keyword evidence="2" id="KW-1185">Reference proteome</keyword>